<dbReference type="GO" id="GO:0048039">
    <property type="term" value="F:ubiquinone binding"/>
    <property type="evidence" value="ECO:0007669"/>
    <property type="project" value="TreeGrafter"/>
</dbReference>
<dbReference type="FunFam" id="1.20.1300.10:FF:000007">
    <property type="entry name" value="Succinate dehydrogenase [ubiquinone] cytochrome b small subunit"/>
    <property type="match status" value="1"/>
</dbReference>
<organism evidence="13 14">
    <name type="scientific">Naganishia liquefaciens</name>
    <dbReference type="NCBI Taxonomy" id="104408"/>
    <lineage>
        <taxon>Eukaryota</taxon>
        <taxon>Fungi</taxon>
        <taxon>Dikarya</taxon>
        <taxon>Basidiomycota</taxon>
        <taxon>Agaricomycotina</taxon>
        <taxon>Tremellomycetes</taxon>
        <taxon>Filobasidiales</taxon>
        <taxon>Filobasidiaceae</taxon>
        <taxon>Naganishia</taxon>
    </lineage>
</organism>
<keyword evidence="4" id="KW-0812">Transmembrane</keyword>
<keyword evidence="9 12" id="KW-0472">Membrane</keyword>
<evidence type="ECO:0000256" key="11">
    <source>
        <dbReference type="PIRSR" id="PIRSR607992-2"/>
    </source>
</evidence>
<dbReference type="Pfam" id="PF05328">
    <property type="entry name" value="CybS"/>
    <property type="match status" value="1"/>
</dbReference>
<dbReference type="PANTHER" id="PTHR13337">
    <property type="entry name" value="SUCCINATE DEHYDROGENASE"/>
    <property type="match status" value="1"/>
</dbReference>
<dbReference type="AlphaFoldDB" id="A0A8H3TNF4"/>
<accession>A0A8H3TNF4</accession>
<keyword evidence="5 12" id="KW-0999">Mitochondrion inner membrane</keyword>
<dbReference type="InterPro" id="IPR007992">
    <property type="entry name" value="CybS"/>
</dbReference>
<comment type="similarity">
    <text evidence="2 12">Belongs to the CybS family.</text>
</comment>
<dbReference type="EMBL" id="BLZA01000007">
    <property type="protein sequence ID" value="GHJ84290.1"/>
    <property type="molecule type" value="Genomic_DNA"/>
</dbReference>
<reference evidence="13" key="1">
    <citation type="submission" date="2020-07" db="EMBL/GenBank/DDBJ databases">
        <title>Draft Genome Sequence of a Deep-Sea Yeast, Naganishia (Cryptococcus) liquefaciens strain N6.</title>
        <authorList>
            <person name="Han Y.W."/>
            <person name="Kajitani R."/>
            <person name="Morimoto H."/>
            <person name="Parhat M."/>
            <person name="Tsubouchi H."/>
            <person name="Bakenova O."/>
            <person name="Ogata M."/>
            <person name="Argunhan B."/>
            <person name="Aoki R."/>
            <person name="Kajiwara S."/>
            <person name="Itoh T."/>
            <person name="Iwasaki H."/>
        </authorList>
    </citation>
    <scope>NUCLEOTIDE SEQUENCE</scope>
    <source>
        <strain evidence="13">N6</strain>
    </source>
</reference>
<sequence length="182" mass="19713">MSFNVLRPHIVSRTGLGMMSLRQLTTSRAVALQATRRVGAAEGITADDTAGFKYVPGGPILPGTVNDATKFPPPDRSHGSYHWAFERVLSAALIPLTVSAAVTSGSAHPILDGILGVSLVVHSHIGFDSAVVDYFHPRKYPVIGPIMSWLLRICTGLSVWGVYEFNTNDIGITEFVRRVWKA</sequence>
<gene>
    <name evidence="13" type="ORF">NliqN6_0692</name>
</gene>
<evidence type="ECO:0000256" key="10">
    <source>
        <dbReference type="PIRSR" id="PIRSR607992-1"/>
    </source>
</evidence>
<evidence type="ECO:0000256" key="4">
    <source>
        <dbReference type="ARBA" id="ARBA00022692"/>
    </source>
</evidence>
<keyword evidence="11" id="KW-0408">Iron</keyword>
<keyword evidence="3" id="KW-0813">Transport</keyword>
<dbReference type="InterPro" id="IPR034804">
    <property type="entry name" value="SQR/QFR_C/D"/>
</dbReference>
<comment type="subcellular location">
    <subcellularLocation>
        <location evidence="1 12">Mitochondrion inner membrane</location>
        <topology evidence="1 12">Multi-pass membrane protein</topology>
    </subcellularLocation>
</comment>
<keyword evidence="11" id="KW-0479">Metal-binding</keyword>
<comment type="caution">
    <text evidence="13">The sequence shown here is derived from an EMBL/GenBank/DDBJ whole genome shotgun (WGS) entry which is preliminary data.</text>
</comment>
<keyword evidence="7" id="KW-1133">Transmembrane helix</keyword>
<keyword evidence="8 12" id="KW-0496">Mitochondrion</keyword>
<keyword evidence="6 12" id="KW-0809">Transit peptide</keyword>
<dbReference type="Gene3D" id="1.20.1300.10">
    <property type="entry name" value="Fumarate reductase/succinate dehydrogenase, transmembrane subunit"/>
    <property type="match status" value="1"/>
</dbReference>
<dbReference type="GO" id="GO:0020037">
    <property type="term" value="F:heme binding"/>
    <property type="evidence" value="ECO:0007669"/>
    <property type="project" value="TreeGrafter"/>
</dbReference>
<dbReference type="GO" id="GO:0005743">
    <property type="term" value="C:mitochondrial inner membrane"/>
    <property type="evidence" value="ECO:0007669"/>
    <property type="project" value="UniProtKB-SubCell"/>
</dbReference>
<dbReference type="GO" id="GO:0006099">
    <property type="term" value="P:tricarboxylic acid cycle"/>
    <property type="evidence" value="ECO:0007669"/>
    <property type="project" value="TreeGrafter"/>
</dbReference>
<protein>
    <recommendedName>
        <fullName evidence="12">Succinate dehydrogenase [ubiquinone] cytochrome b small subunit</fullName>
    </recommendedName>
</protein>
<dbReference type="OrthoDB" id="18577at2759"/>
<evidence type="ECO:0000256" key="1">
    <source>
        <dbReference type="ARBA" id="ARBA00004448"/>
    </source>
</evidence>
<dbReference type="GO" id="GO:0046872">
    <property type="term" value="F:metal ion binding"/>
    <property type="evidence" value="ECO:0007669"/>
    <property type="project" value="UniProtKB-KW"/>
</dbReference>
<feature type="binding site" description="axial binding residue" evidence="11">
    <location>
        <position position="122"/>
    </location>
    <ligand>
        <name>heme b</name>
        <dbReference type="ChEBI" id="CHEBI:60344"/>
        <note>ligand shared with SDHC</note>
    </ligand>
    <ligandPart>
        <name>Fe</name>
        <dbReference type="ChEBI" id="CHEBI:18248"/>
    </ligandPart>
</feature>
<name>A0A8H3TNF4_9TREE</name>
<dbReference type="CDD" id="cd03496">
    <property type="entry name" value="SQR_TypeC_CybS"/>
    <property type="match status" value="1"/>
</dbReference>
<evidence type="ECO:0000256" key="5">
    <source>
        <dbReference type="ARBA" id="ARBA00022792"/>
    </source>
</evidence>
<dbReference type="PANTHER" id="PTHR13337:SF2">
    <property type="entry name" value="SUCCINATE DEHYDROGENASE [UBIQUINONE] CYTOCHROME B SMALL SUBUNIT, MITOCHONDRIAL"/>
    <property type="match status" value="1"/>
</dbReference>
<evidence type="ECO:0000256" key="12">
    <source>
        <dbReference type="RuleBase" id="RU364031"/>
    </source>
</evidence>
<dbReference type="GO" id="GO:0006121">
    <property type="term" value="P:mitochondrial electron transport, succinate to ubiquinone"/>
    <property type="evidence" value="ECO:0007669"/>
    <property type="project" value="TreeGrafter"/>
</dbReference>
<proteinExistence type="inferred from homology"/>
<keyword evidence="14" id="KW-1185">Reference proteome</keyword>
<evidence type="ECO:0000256" key="2">
    <source>
        <dbReference type="ARBA" id="ARBA00007294"/>
    </source>
</evidence>
<evidence type="ECO:0000256" key="6">
    <source>
        <dbReference type="ARBA" id="ARBA00022946"/>
    </source>
</evidence>
<evidence type="ECO:0000256" key="7">
    <source>
        <dbReference type="ARBA" id="ARBA00022989"/>
    </source>
</evidence>
<dbReference type="SUPFAM" id="SSF81343">
    <property type="entry name" value="Fumarate reductase respiratory complex transmembrane subunits"/>
    <property type="match status" value="1"/>
</dbReference>
<dbReference type="GO" id="GO:0098796">
    <property type="term" value="C:membrane protein complex"/>
    <property type="evidence" value="ECO:0007669"/>
    <property type="project" value="UniProtKB-ARBA"/>
</dbReference>
<feature type="binding site" evidence="10">
    <location>
        <position position="134"/>
    </location>
    <ligand>
        <name>a ubiquinone</name>
        <dbReference type="ChEBI" id="CHEBI:16389"/>
        <note>ligand shared with IP/SDHB</note>
    </ligand>
</feature>
<evidence type="ECO:0000256" key="9">
    <source>
        <dbReference type="ARBA" id="ARBA00023136"/>
    </source>
</evidence>
<evidence type="ECO:0000313" key="14">
    <source>
        <dbReference type="Proteomes" id="UP000620104"/>
    </source>
</evidence>
<evidence type="ECO:0000313" key="13">
    <source>
        <dbReference type="EMBL" id="GHJ84290.1"/>
    </source>
</evidence>
<evidence type="ECO:0000256" key="8">
    <source>
        <dbReference type="ARBA" id="ARBA00023128"/>
    </source>
</evidence>
<dbReference type="Proteomes" id="UP000620104">
    <property type="component" value="Unassembled WGS sequence"/>
</dbReference>
<evidence type="ECO:0000256" key="3">
    <source>
        <dbReference type="ARBA" id="ARBA00022448"/>
    </source>
</evidence>